<reference evidence="1" key="2">
    <citation type="journal article" date="2015" name="Fish Shellfish Immunol.">
        <title>Early steps in the European eel (Anguilla anguilla)-Vibrio vulnificus interaction in the gills: Role of the RtxA13 toxin.</title>
        <authorList>
            <person name="Callol A."/>
            <person name="Pajuelo D."/>
            <person name="Ebbesson L."/>
            <person name="Teles M."/>
            <person name="MacKenzie S."/>
            <person name="Amaro C."/>
        </authorList>
    </citation>
    <scope>NUCLEOTIDE SEQUENCE</scope>
</reference>
<dbReference type="EMBL" id="GBXM01070760">
    <property type="protein sequence ID" value="JAH37817.1"/>
    <property type="molecule type" value="Transcribed_RNA"/>
</dbReference>
<dbReference type="AlphaFoldDB" id="A0A0E9S9D1"/>
<sequence length="37" mass="4661">MYSKKFRYIIKFLTMKSTLSFRKVEKHCINRKTTLYR</sequence>
<proteinExistence type="predicted"/>
<name>A0A0E9S9D1_ANGAN</name>
<evidence type="ECO:0000313" key="1">
    <source>
        <dbReference type="EMBL" id="JAH37817.1"/>
    </source>
</evidence>
<reference evidence="1" key="1">
    <citation type="submission" date="2014-11" db="EMBL/GenBank/DDBJ databases">
        <authorList>
            <person name="Amaro Gonzalez C."/>
        </authorList>
    </citation>
    <scope>NUCLEOTIDE SEQUENCE</scope>
</reference>
<accession>A0A0E9S9D1</accession>
<protein>
    <submittedName>
        <fullName evidence="1">Uncharacterized protein</fullName>
    </submittedName>
</protein>
<organism evidence="1">
    <name type="scientific">Anguilla anguilla</name>
    <name type="common">European freshwater eel</name>
    <name type="synonym">Muraena anguilla</name>
    <dbReference type="NCBI Taxonomy" id="7936"/>
    <lineage>
        <taxon>Eukaryota</taxon>
        <taxon>Metazoa</taxon>
        <taxon>Chordata</taxon>
        <taxon>Craniata</taxon>
        <taxon>Vertebrata</taxon>
        <taxon>Euteleostomi</taxon>
        <taxon>Actinopterygii</taxon>
        <taxon>Neopterygii</taxon>
        <taxon>Teleostei</taxon>
        <taxon>Anguilliformes</taxon>
        <taxon>Anguillidae</taxon>
        <taxon>Anguilla</taxon>
    </lineage>
</organism>